<reference evidence="1" key="1">
    <citation type="submission" date="2021-01" db="EMBL/GenBank/DDBJ databases">
        <authorList>
            <consortium name="Aspergillus chevalieri M1 genome sequencing consortium"/>
            <person name="Kazuki M."/>
            <person name="Futagami T."/>
        </authorList>
    </citation>
    <scope>NUCLEOTIDE SEQUENCE</scope>
    <source>
        <strain evidence="1">M1</strain>
    </source>
</reference>
<dbReference type="Proteomes" id="UP000637239">
    <property type="component" value="Chromosome 1"/>
</dbReference>
<organism evidence="1 2">
    <name type="scientific">Aspergillus chevalieri</name>
    <name type="common">Eurotium chevalieri</name>
    <dbReference type="NCBI Taxonomy" id="182096"/>
    <lineage>
        <taxon>Eukaryota</taxon>
        <taxon>Fungi</taxon>
        <taxon>Dikarya</taxon>
        <taxon>Ascomycota</taxon>
        <taxon>Pezizomycotina</taxon>
        <taxon>Eurotiomycetes</taxon>
        <taxon>Eurotiomycetidae</taxon>
        <taxon>Eurotiales</taxon>
        <taxon>Aspergillaceae</taxon>
        <taxon>Aspergillus</taxon>
        <taxon>Aspergillus subgen. Aspergillus</taxon>
    </lineage>
</organism>
<sequence>MNVSSTRRTDCFLSNGTGIVAIHNLLWLKDRAPCPLALAGVATNLEITHILFRTLLTAFAPTNGQQKYWRFNIEGTIEEKYDYKGVGELDDVKAVKELVKRAARLIPSNEDDLPLETSLVIPDSYDEPDESDNM</sequence>
<dbReference type="GeneID" id="66978414"/>
<evidence type="ECO:0000313" key="2">
    <source>
        <dbReference type="Proteomes" id="UP000637239"/>
    </source>
</evidence>
<dbReference type="AlphaFoldDB" id="A0A7R7VFX3"/>
<accession>A0A7R7VFX3</accession>
<dbReference type="RefSeq" id="XP_043132577.1">
    <property type="nucleotide sequence ID" value="XM_043276028.1"/>
</dbReference>
<dbReference type="KEGG" id="ache:ACHE_11457A"/>
<reference evidence="1" key="2">
    <citation type="submission" date="2021-02" db="EMBL/GenBank/DDBJ databases">
        <title>Aspergillus chevalieri M1 genome sequence.</title>
        <authorList>
            <person name="Kadooka C."/>
            <person name="Mori K."/>
            <person name="Futagami T."/>
        </authorList>
    </citation>
    <scope>NUCLEOTIDE SEQUENCE</scope>
    <source>
        <strain evidence="1">M1</strain>
    </source>
</reference>
<gene>
    <name evidence="1" type="ORF">ACHE_11457A</name>
</gene>
<keyword evidence="2" id="KW-1185">Reference proteome</keyword>
<proteinExistence type="predicted"/>
<protein>
    <submittedName>
        <fullName evidence="1">Uncharacterized protein</fullName>
    </submittedName>
</protein>
<evidence type="ECO:0000313" key="1">
    <source>
        <dbReference type="EMBL" id="BCR84055.1"/>
    </source>
</evidence>
<name>A0A7R7VFX3_ASPCH</name>
<dbReference type="EMBL" id="AP024416">
    <property type="protein sequence ID" value="BCR84055.1"/>
    <property type="molecule type" value="Genomic_DNA"/>
</dbReference>